<evidence type="ECO:0000256" key="4">
    <source>
        <dbReference type="SAM" id="MobiDB-lite"/>
    </source>
</evidence>
<dbReference type="GO" id="GO:0006355">
    <property type="term" value="P:regulation of DNA-templated transcription"/>
    <property type="evidence" value="ECO:0007669"/>
    <property type="project" value="InterPro"/>
</dbReference>
<dbReference type="InterPro" id="IPR036388">
    <property type="entry name" value="WH-like_DNA-bd_sf"/>
</dbReference>
<feature type="compositionally biased region" description="Gly residues" evidence="4">
    <location>
        <begin position="57"/>
        <end position="66"/>
    </location>
</feature>
<dbReference type="PANTHER" id="PTHR44688:SF16">
    <property type="entry name" value="DNA-BINDING TRANSCRIPTIONAL ACTIVATOR DEVR_DOSR"/>
    <property type="match status" value="1"/>
</dbReference>
<dbReference type="SUPFAM" id="SSF46894">
    <property type="entry name" value="C-terminal effector domain of the bipartite response regulators"/>
    <property type="match status" value="1"/>
</dbReference>
<feature type="domain" description="HTH luxR-type" evidence="5">
    <location>
        <begin position="207"/>
        <end position="272"/>
    </location>
</feature>
<feature type="region of interest" description="Disordered" evidence="4">
    <location>
        <begin position="179"/>
        <end position="219"/>
    </location>
</feature>
<keyword evidence="1" id="KW-0805">Transcription regulation</keyword>
<gene>
    <name evidence="6" type="ORF">IF129_06060</name>
</gene>
<sequence length="304" mass="31916">MRDRVPEPIGRTPREGRYLGAGPEVPVFRQPSVRRARVAPGAAEKGDRTDRTPPGPGCGDQGAGGVSRGCGSGCWGAVPVRGSPERAGTSPVLSPPRIPGRTRTHADRRSTSGRGHTCAHGRAHHLRRISAGAEQEACVPDEQFGPGDQVPLDSLREILAVLREIQRLLEAVLRLLERRGDGGPVPSASPRPGTRGERPSRTPVQRGTGRHRGLTPRESEIHALLLTGVSNRVIARRLGIAERTVKNNLHAVYRKLGVSGRAEAMARFLPSAPETGAADGAGAPPLGGATDPGASPGRRPSSAG</sequence>
<keyword evidence="2" id="KW-0238">DNA-binding</keyword>
<proteinExistence type="predicted"/>
<feature type="region of interest" description="Disordered" evidence="4">
    <location>
        <begin position="270"/>
        <end position="304"/>
    </location>
</feature>
<dbReference type="PRINTS" id="PR00038">
    <property type="entry name" value="HTHLUXR"/>
</dbReference>
<protein>
    <submittedName>
        <fullName evidence="6">Helix-turn-helix transcriptional regulator</fullName>
    </submittedName>
</protein>
<accession>A0A927IC15</accession>
<dbReference type="Proteomes" id="UP000632289">
    <property type="component" value="Unassembled WGS sequence"/>
</dbReference>
<organism evidence="6 7">
    <name type="scientific">Streptomyces chumphonensis</name>
    <dbReference type="NCBI Taxonomy" id="1214925"/>
    <lineage>
        <taxon>Bacteria</taxon>
        <taxon>Bacillati</taxon>
        <taxon>Actinomycetota</taxon>
        <taxon>Actinomycetes</taxon>
        <taxon>Kitasatosporales</taxon>
        <taxon>Streptomycetaceae</taxon>
        <taxon>Streptomyces</taxon>
    </lineage>
</organism>
<reference evidence="6" key="1">
    <citation type="submission" date="2020-09" db="EMBL/GenBank/DDBJ databases">
        <title>Secondary metabolite and genome analysis of marine Streptomyces chumphonensis KK1-2T.</title>
        <authorList>
            <person name="Phongsopitanun W."/>
            <person name="Kanchanasin P."/>
            <person name="Pittayakhajonwut P."/>
            <person name="Suwanborirux K."/>
            <person name="Tanasupawat S."/>
        </authorList>
    </citation>
    <scope>NUCLEOTIDE SEQUENCE</scope>
    <source>
        <strain evidence="6">KK1-2</strain>
    </source>
</reference>
<dbReference type="InterPro" id="IPR016032">
    <property type="entry name" value="Sig_transdc_resp-reg_C-effctor"/>
</dbReference>
<dbReference type="AlphaFoldDB" id="A0A927IC15"/>
<evidence type="ECO:0000313" key="7">
    <source>
        <dbReference type="Proteomes" id="UP000632289"/>
    </source>
</evidence>
<feature type="region of interest" description="Disordered" evidence="4">
    <location>
        <begin position="1"/>
        <end position="66"/>
    </location>
</feature>
<dbReference type="InterPro" id="IPR000792">
    <property type="entry name" value="Tscrpt_reg_LuxR_C"/>
</dbReference>
<comment type="caution">
    <text evidence="6">The sequence shown here is derived from an EMBL/GenBank/DDBJ whole genome shotgun (WGS) entry which is preliminary data.</text>
</comment>
<dbReference type="CDD" id="cd06170">
    <property type="entry name" value="LuxR_C_like"/>
    <property type="match status" value="1"/>
</dbReference>
<evidence type="ECO:0000256" key="1">
    <source>
        <dbReference type="ARBA" id="ARBA00023015"/>
    </source>
</evidence>
<feature type="compositionally biased region" description="Basic and acidic residues" evidence="4">
    <location>
        <begin position="1"/>
        <end position="17"/>
    </location>
</feature>
<feature type="compositionally biased region" description="Low complexity" evidence="4">
    <location>
        <begin position="272"/>
        <end position="294"/>
    </location>
</feature>
<dbReference type="GO" id="GO:0003677">
    <property type="term" value="F:DNA binding"/>
    <property type="evidence" value="ECO:0007669"/>
    <property type="project" value="UniProtKB-KW"/>
</dbReference>
<name>A0A927IC15_9ACTN</name>
<dbReference type="PANTHER" id="PTHR44688">
    <property type="entry name" value="DNA-BINDING TRANSCRIPTIONAL ACTIVATOR DEVR_DOSR"/>
    <property type="match status" value="1"/>
</dbReference>
<keyword evidence="3" id="KW-0804">Transcription</keyword>
<evidence type="ECO:0000259" key="5">
    <source>
        <dbReference type="PROSITE" id="PS50043"/>
    </source>
</evidence>
<dbReference type="Gene3D" id="1.10.10.10">
    <property type="entry name" value="Winged helix-like DNA-binding domain superfamily/Winged helix DNA-binding domain"/>
    <property type="match status" value="1"/>
</dbReference>
<dbReference type="PROSITE" id="PS50043">
    <property type="entry name" value="HTH_LUXR_2"/>
    <property type="match status" value="1"/>
</dbReference>
<evidence type="ECO:0000313" key="6">
    <source>
        <dbReference type="EMBL" id="MBD3931124.1"/>
    </source>
</evidence>
<dbReference type="SMART" id="SM00421">
    <property type="entry name" value="HTH_LUXR"/>
    <property type="match status" value="1"/>
</dbReference>
<feature type="region of interest" description="Disordered" evidence="4">
    <location>
        <begin position="81"/>
        <end position="122"/>
    </location>
</feature>
<dbReference type="PROSITE" id="PS00622">
    <property type="entry name" value="HTH_LUXR_1"/>
    <property type="match status" value="1"/>
</dbReference>
<evidence type="ECO:0000256" key="3">
    <source>
        <dbReference type="ARBA" id="ARBA00023163"/>
    </source>
</evidence>
<dbReference type="EMBL" id="JACXYU010000002">
    <property type="protein sequence ID" value="MBD3931124.1"/>
    <property type="molecule type" value="Genomic_DNA"/>
</dbReference>
<keyword evidence="7" id="KW-1185">Reference proteome</keyword>
<evidence type="ECO:0000256" key="2">
    <source>
        <dbReference type="ARBA" id="ARBA00023125"/>
    </source>
</evidence>
<dbReference type="Pfam" id="PF00196">
    <property type="entry name" value="GerE"/>
    <property type="match status" value="1"/>
</dbReference>